<sequence>MRDIVILHENEEWLVPLRAEFEKRGVEAKEWFLDTGVVPFTDLPEDAVYYNRMSASSHTRGHRFAPELTRMALTWLENSNRTVVNGTRVLALEVCKLSQYAALQKAGLNVPKTQAVVGKALLTEAAEKFAEWPLILKPNRGGKGLGVIKFDDVAGLKSYIDSDDYEEPLDGIWLLQEYIQPKQPHITRSEFVGQKFVYAVNVNTEQGFELCPADVCSVDDAFCPTNEAPVDDSQPNKFTITPRFNDHEIIFALEAFLKANDIDVAGIEFIEDAKGELYVYDVNTNTNYNQSAEREAGVKKTGMGALADYLIRLAQ</sequence>
<dbReference type="GO" id="GO:0005737">
    <property type="term" value="C:cytoplasm"/>
    <property type="evidence" value="ECO:0007669"/>
    <property type="project" value="TreeGrafter"/>
</dbReference>
<reference evidence="5" key="1">
    <citation type="journal article" date="2018" name="Front. Microbiol.">
        <title>Genome-Based Analysis Reveals the Taxonomy and Diversity of the Family Idiomarinaceae.</title>
        <authorList>
            <person name="Liu Y."/>
            <person name="Lai Q."/>
            <person name="Shao Z."/>
        </authorList>
    </citation>
    <scope>NUCLEOTIDE SEQUENCE [LARGE SCALE GENOMIC DNA]</scope>
    <source>
        <strain evidence="5">R22</strain>
    </source>
</reference>
<dbReference type="GO" id="GO:0046872">
    <property type="term" value="F:metal ion binding"/>
    <property type="evidence" value="ECO:0007669"/>
    <property type="project" value="InterPro"/>
</dbReference>
<gene>
    <name evidence="4" type="ORF">CWI78_10800</name>
</gene>
<dbReference type="InterPro" id="IPR013651">
    <property type="entry name" value="ATP-grasp_RimK-type"/>
</dbReference>
<dbReference type="Gene3D" id="3.30.470.20">
    <property type="entry name" value="ATP-grasp fold, B domain"/>
    <property type="match status" value="1"/>
</dbReference>
<dbReference type="PANTHER" id="PTHR21621:SF0">
    <property type="entry name" value="BETA-CITRYLGLUTAMATE SYNTHASE B-RELATED"/>
    <property type="match status" value="1"/>
</dbReference>
<dbReference type="PANTHER" id="PTHR21621">
    <property type="entry name" value="RIBOSOMAL PROTEIN S6 MODIFICATION PROTEIN"/>
    <property type="match status" value="1"/>
</dbReference>
<evidence type="ECO:0000256" key="1">
    <source>
        <dbReference type="ARBA" id="ARBA00023211"/>
    </source>
</evidence>
<accession>A0A432YUJ2</accession>
<evidence type="ECO:0000313" key="5">
    <source>
        <dbReference type="Proteomes" id="UP000288058"/>
    </source>
</evidence>
<feature type="domain" description="ATP-grasp" evidence="3">
    <location>
        <begin position="100"/>
        <end position="315"/>
    </location>
</feature>
<keyword evidence="2" id="KW-0067">ATP-binding</keyword>
<dbReference type="OrthoDB" id="4789744at2"/>
<keyword evidence="4" id="KW-0436">Ligase</keyword>
<dbReference type="PROSITE" id="PS50975">
    <property type="entry name" value="ATP_GRASP"/>
    <property type="match status" value="1"/>
</dbReference>
<protein>
    <submittedName>
        <fullName evidence="4">Alpha-L-glutamate ligase</fullName>
    </submittedName>
</protein>
<comment type="caution">
    <text evidence="4">The sequence shown here is derived from an EMBL/GenBank/DDBJ whole genome shotgun (WGS) entry which is preliminary data.</text>
</comment>
<keyword evidence="1" id="KW-0464">Manganese</keyword>
<dbReference type="AlphaFoldDB" id="A0A432YUJ2"/>
<organism evidence="4 5">
    <name type="scientific">Idiomarina ramblicola</name>
    <dbReference type="NCBI Taxonomy" id="263724"/>
    <lineage>
        <taxon>Bacteria</taxon>
        <taxon>Pseudomonadati</taxon>
        <taxon>Pseudomonadota</taxon>
        <taxon>Gammaproteobacteria</taxon>
        <taxon>Alteromonadales</taxon>
        <taxon>Idiomarinaceae</taxon>
        <taxon>Idiomarina</taxon>
    </lineage>
</organism>
<dbReference type="RefSeq" id="WP_126782820.1">
    <property type="nucleotide sequence ID" value="NZ_PIQC01000008.1"/>
</dbReference>
<keyword evidence="5" id="KW-1185">Reference proteome</keyword>
<evidence type="ECO:0000313" key="4">
    <source>
        <dbReference type="EMBL" id="RUO66990.1"/>
    </source>
</evidence>
<dbReference type="InterPro" id="IPR011761">
    <property type="entry name" value="ATP-grasp"/>
</dbReference>
<dbReference type="Proteomes" id="UP000288058">
    <property type="component" value="Unassembled WGS sequence"/>
</dbReference>
<dbReference type="EMBL" id="PIQC01000008">
    <property type="protein sequence ID" value="RUO66990.1"/>
    <property type="molecule type" value="Genomic_DNA"/>
</dbReference>
<dbReference type="GO" id="GO:0018169">
    <property type="term" value="F:ribosomal S6-glutamic acid ligase activity"/>
    <property type="evidence" value="ECO:0007669"/>
    <property type="project" value="TreeGrafter"/>
</dbReference>
<dbReference type="Pfam" id="PF08443">
    <property type="entry name" value="RimK"/>
    <property type="match status" value="1"/>
</dbReference>
<keyword evidence="2" id="KW-0547">Nucleotide-binding</keyword>
<dbReference type="GO" id="GO:0005524">
    <property type="term" value="F:ATP binding"/>
    <property type="evidence" value="ECO:0007669"/>
    <property type="project" value="UniProtKB-UniRule"/>
</dbReference>
<evidence type="ECO:0000256" key="2">
    <source>
        <dbReference type="PROSITE-ProRule" id="PRU00409"/>
    </source>
</evidence>
<name>A0A432YUJ2_9GAMM</name>
<dbReference type="GO" id="GO:0009432">
    <property type="term" value="P:SOS response"/>
    <property type="evidence" value="ECO:0007669"/>
    <property type="project" value="TreeGrafter"/>
</dbReference>
<dbReference type="SUPFAM" id="SSF56059">
    <property type="entry name" value="Glutathione synthetase ATP-binding domain-like"/>
    <property type="match status" value="1"/>
</dbReference>
<proteinExistence type="predicted"/>
<evidence type="ECO:0000259" key="3">
    <source>
        <dbReference type="PROSITE" id="PS50975"/>
    </source>
</evidence>